<evidence type="ECO:0000313" key="2">
    <source>
        <dbReference type="EMBL" id="CAA9547043.1"/>
    </source>
</evidence>
<sequence length="82" mass="8512">ERRPLRPPDDRRPGGDGRGARRTPEPGGVGAARGAARDAAWRAGPVRVPADRPVLTDLGSDDGVPAHVLLRHAAGDPGRLGL</sequence>
<feature type="non-terminal residue" evidence="2">
    <location>
        <position position="82"/>
    </location>
</feature>
<feature type="compositionally biased region" description="Basic and acidic residues" evidence="1">
    <location>
        <begin position="1"/>
        <end position="24"/>
    </location>
</feature>
<feature type="non-terminal residue" evidence="2">
    <location>
        <position position="1"/>
    </location>
</feature>
<accession>A0A6J4UCX1</accession>
<feature type="region of interest" description="Disordered" evidence="1">
    <location>
        <begin position="1"/>
        <end position="44"/>
    </location>
</feature>
<proteinExistence type="predicted"/>
<name>A0A6J4UCX1_9ACTN</name>
<gene>
    <name evidence="2" type="ORF">AVDCRST_MAG79-2392</name>
</gene>
<dbReference type="AlphaFoldDB" id="A0A6J4UCX1"/>
<reference evidence="2" key="1">
    <citation type="submission" date="2020-02" db="EMBL/GenBank/DDBJ databases">
        <authorList>
            <person name="Meier V. D."/>
        </authorList>
    </citation>
    <scope>NUCLEOTIDE SEQUENCE</scope>
    <source>
        <strain evidence="2">AVDCRST_MAG79</strain>
    </source>
</reference>
<dbReference type="EMBL" id="CADCWC010000359">
    <property type="protein sequence ID" value="CAA9547043.1"/>
    <property type="molecule type" value="Genomic_DNA"/>
</dbReference>
<evidence type="ECO:0000256" key="1">
    <source>
        <dbReference type="SAM" id="MobiDB-lite"/>
    </source>
</evidence>
<protein>
    <submittedName>
        <fullName evidence="2">Uncharacterized protein</fullName>
    </submittedName>
</protein>
<organism evidence="2">
    <name type="scientific">uncultured Thermoleophilia bacterium</name>
    <dbReference type="NCBI Taxonomy" id="1497501"/>
    <lineage>
        <taxon>Bacteria</taxon>
        <taxon>Bacillati</taxon>
        <taxon>Actinomycetota</taxon>
        <taxon>Thermoleophilia</taxon>
        <taxon>environmental samples</taxon>
    </lineage>
</organism>